<evidence type="ECO:0008006" key="8">
    <source>
        <dbReference type="Google" id="ProtNLM"/>
    </source>
</evidence>
<organism evidence="7">
    <name type="scientific">marine sediment metagenome</name>
    <dbReference type="NCBI Taxonomy" id="412755"/>
    <lineage>
        <taxon>unclassified sequences</taxon>
        <taxon>metagenomes</taxon>
        <taxon>ecological metagenomes</taxon>
    </lineage>
</organism>
<dbReference type="GO" id="GO:0005886">
    <property type="term" value="C:plasma membrane"/>
    <property type="evidence" value="ECO:0007669"/>
    <property type="project" value="TreeGrafter"/>
</dbReference>
<dbReference type="PANTHER" id="PTHR22926">
    <property type="entry name" value="PHOSPHO-N-ACETYLMURAMOYL-PENTAPEPTIDE-TRANSFERASE"/>
    <property type="match status" value="1"/>
</dbReference>
<dbReference type="GO" id="GO:0071555">
    <property type="term" value="P:cell wall organization"/>
    <property type="evidence" value="ECO:0007669"/>
    <property type="project" value="TreeGrafter"/>
</dbReference>
<sequence length="244" mass="25572">LPLAVMAALGTLGFLDDLGSLQSAKGGWAALNKRVKFLAFVAIGIAAAFGLYEGLELSTANVPYAGRYDLDAWYVPIAVGVIVLAAGGVAVTDGLDGLAAGTSAVAFGAYGIIALIQDQTFLAIFCFTVTGAVLGFLWHNSYPAQMFMGDTGALALGGGLATAAFMTGQWLVLPLIGIVFVLEGSSDVLQVGYYRLTGGKRIFRMAPLHHHFEKLGWSEPQVVQRFWIIGILGAVVGTILAMEV</sequence>
<dbReference type="AlphaFoldDB" id="X0T9K9"/>
<feature type="transmembrane region" description="Helical" evidence="6">
    <location>
        <begin position="222"/>
        <end position="242"/>
    </location>
</feature>
<keyword evidence="4 6" id="KW-1133">Transmembrane helix</keyword>
<evidence type="ECO:0000256" key="4">
    <source>
        <dbReference type="ARBA" id="ARBA00022989"/>
    </source>
</evidence>
<proteinExistence type="predicted"/>
<dbReference type="GO" id="GO:0044038">
    <property type="term" value="P:cell wall macromolecule biosynthetic process"/>
    <property type="evidence" value="ECO:0007669"/>
    <property type="project" value="TreeGrafter"/>
</dbReference>
<evidence type="ECO:0000256" key="6">
    <source>
        <dbReference type="SAM" id="Phobius"/>
    </source>
</evidence>
<keyword evidence="3 6" id="KW-0812">Transmembrane</keyword>
<name>X0T9K9_9ZZZZ</name>
<comment type="caution">
    <text evidence="7">The sequence shown here is derived from an EMBL/GenBank/DDBJ whole genome shotgun (WGS) entry which is preliminary data.</text>
</comment>
<dbReference type="Pfam" id="PF00953">
    <property type="entry name" value="Glycos_transf_4"/>
    <property type="match status" value="1"/>
</dbReference>
<protein>
    <recommendedName>
        <fullName evidence="8">Phospho-N-acetylmuramoyl-pentapeptide-transferase</fullName>
    </recommendedName>
</protein>
<keyword evidence="5 6" id="KW-0472">Membrane</keyword>
<evidence type="ECO:0000313" key="7">
    <source>
        <dbReference type="EMBL" id="GAF83986.1"/>
    </source>
</evidence>
<comment type="subcellular location">
    <subcellularLocation>
        <location evidence="1">Membrane</location>
        <topology evidence="1">Multi-pass membrane protein</topology>
    </subcellularLocation>
</comment>
<evidence type="ECO:0000256" key="2">
    <source>
        <dbReference type="ARBA" id="ARBA00022679"/>
    </source>
</evidence>
<feature type="transmembrane region" description="Helical" evidence="6">
    <location>
        <begin position="153"/>
        <end position="182"/>
    </location>
</feature>
<feature type="transmembrane region" description="Helical" evidence="6">
    <location>
        <begin position="72"/>
        <end position="91"/>
    </location>
</feature>
<accession>X0T9K9</accession>
<feature type="non-terminal residue" evidence="7">
    <location>
        <position position="1"/>
    </location>
</feature>
<evidence type="ECO:0000256" key="3">
    <source>
        <dbReference type="ARBA" id="ARBA00022692"/>
    </source>
</evidence>
<dbReference type="CDD" id="cd06852">
    <property type="entry name" value="GT_MraY"/>
    <property type="match status" value="1"/>
</dbReference>
<reference evidence="7" key="1">
    <citation type="journal article" date="2014" name="Front. Microbiol.">
        <title>High frequency of phylogenetically diverse reductive dehalogenase-homologous genes in deep subseafloor sedimentary metagenomes.</title>
        <authorList>
            <person name="Kawai M."/>
            <person name="Futagami T."/>
            <person name="Toyoda A."/>
            <person name="Takaki Y."/>
            <person name="Nishi S."/>
            <person name="Hori S."/>
            <person name="Arai W."/>
            <person name="Tsubouchi T."/>
            <person name="Morono Y."/>
            <person name="Uchiyama I."/>
            <person name="Ito T."/>
            <person name="Fujiyama A."/>
            <person name="Inagaki F."/>
            <person name="Takami H."/>
        </authorList>
    </citation>
    <scope>NUCLEOTIDE SEQUENCE</scope>
    <source>
        <strain evidence="7">Expedition CK06-06</strain>
    </source>
</reference>
<feature type="transmembrane region" description="Helical" evidence="6">
    <location>
        <begin position="35"/>
        <end position="52"/>
    </location>
</feature>
<evidence type="ECO:0000256" key="1">
    <source>
        <dbReference type="ARBA" id="ARBA00004141"/>
    </source>
</evidence>
<feature type="transmembrane region" description="Helical" evidence="6">
    <location>
        <begin position="122"/>
        <end position="141"/>
    </location>
</feature>
<evidence type="ECO:0000256" key="5">
    <source>
        <dbReference type="ARBA" id="ARBA00023136"/>
    </source>
</evidence>
<keyword evidence="2" id="KW-0808">Transferase</keyword>
<dbReference type="PANTHER" id="PTHR22926:SF5">
    <property type="entry name" value="PHOSPHO-N-ACETYLMURAMOYL-PENTAPEPTIDE-TRANSFERASE HOMOLOG"/>
    <property type="match status" value="1"/>
</dbReference>
<dbReference type="GO" id="GO:0008963">
    <property type="term" value="F:phospho-N-acetylmuramoyl-pentapeptide-transferase activity"/>
    <property type="evidence" value="ECO:0007669"/>
    <property type="project" value="InterPro"/>
</dbReference>
<dbReference type="NCBIfam" id="TIGR00445">
    <property type="entry name" value="mraY"/>
    <property type="match status" value="1"/>
</dbReference>
<feature type="transmembrane region" description="Helical" evidence="6">
    <location>
        <begin position="98"/>
        <end position="116"/>
    </location>
</feature>
<dbReference type="InterPro" id="IPR000715">
    <property type="entry name" value="Glycosyl_transferase_4"/>
</dbReference>
<dbReference type="EMBL" id="BARS01003537">
    <property type="protein sequence ID" value="GAF83986.1"/>
    <property type="molecule type" value="Genomic_DNA"/>
</dbReference>
<dbReference type="InterPro" id="IPR003524">
    <property type="entry name" value="PNAcMuramoyl-5peptid_Trfase"/>
</dbReference>
<gene>
    <name evidence="7" type="ORF">S01H1_06857</name>
</gene>